<dbReference type="InterPro" id="IPR045864">
    <property type="entry name" value="aa-tRNA-synth_II/BPL/LPL"/>
</dbReference>
<keyword evidence="7" id="KW-0648">Protein biosynthesis</keyword>
<evidence type="ECO:0000256" key="3">
    <source>
        <dbReference type="ARBA" id="ARBA00022741"/>
    </source>
</evidence>
<keyword evidence="7 8" id="KW-0460">Magnesium</keyword>
<keyword evidence="5 7" id="KW-0030">Aminoacyl-tRNA synthetase</keyword>
<comment type="caution">
    <text evidence="10">The sequence shown here is derived from an EMBL/GenBank/DDBJ whole genome shotgun (WGS) entry which is preliminary data.</text>
</comment>
<gene>
    <name evidence="7 10" type="primary">lysS</name>
    <name evidence="10" type="ORF">COX26_01775</name>
</gene>
<dbReference type="Gene3D" id="2.40.50.140">
    <property type="entry name" value="Nucleic acid-binding proteins"/>
    <property type="match status" value="1"/>
</dbReference>
<dbReference type="InterPro" id="IPR006195">
    <property type="entry name" value="aa-tRNA-synth_II"/>
</dbReference>
<dbReference type="SUPFAM" id="SSF50249">
    <property type="entry name" value="Nucleic acid-binding proteins"/>
    <property type="match status" value="1"/>
</dbReference>
<dbReference type="AlphaFoldDB" id="A0A2G9Z9R8"/>
<dbReference type="NCBIfam" id="NF001756">
    <property type="entry name" value="PRK00484.1"/>
    <property type="match status" value="1"/>
</dbReference>
<reference evidence="10 11" key="1">
    <citation type="submission" date="2017-09" db="EMBL/GenBank/DDBJ databases">
        <title>Depth-based differentiation of microbial function through sediment-hosted aquifers and enrichment of novel symbionts in the deep terrestrial subsurface.</title>
        <authorList>
            <person name="Probst A.J."/>
            <person name="Ladd B."/>
            <person name="Jarett J.K."/>
            <person name="Geller-Mcgrath D.E."/>
            <person name="Sieber C.M."/>
            <person name="Emerson J.B."/>
            <person name="Anantharaman K."/>
            <person name="Thomas B.C."/>
            <person name="Malmstrom R."/>
            <person name="Stieglmeier M."/>
            <person name="Klingl A."/>
            <person name="Woyke T."/>
            <person name="Ryan C.M."/>
            <person name="Banfield J.F."/>
        </authorList>
    </citation>
    <scope>NUCLEOTIDE SEQUENCE [LARGE SCALE GENOMIC DNA]</scope>
    <source>
        <strain evidence="10">CG23_combo_of_CG06-09_8_20_14_all_54_14</strain>
    </source>
</reference>
<dbReference type="InterPro" id="IPR012340">
    <property type="entry name" value="NA-bd_OB-fold"/>
</dbReference>
<dbReference type="InterPro" id="IPR004364">
    <property type="entry name" value="Aa-tRNA-synt_II"/>
</dbReference>
<keyword evidence="7" id="KW-0963">Cytoplasm</keyword>
<dbReference type="Proteomes" id="UP000228812">
    <property type="component" value="Unassembled WGS sequence"/>
</dbReference>
<dbReference type="GO" id="GO:0006430">
    <property type="term" value="P:lysyl-tRNA aminoacylation"/>
    <property type="evidence" value="ECO:0007669"/>
    <property type="project" value="UniProtKB-UniRule"/>
</dbReference>
<dbReference type="SUPFAM" id="SSF55681">
    <property type="entry name" value="Class II aaRS and biotin synthetases"/>
    <property type="match status" value="1"/>
</dbReference>
<keyword evidence="1 7" id="KW-0436">Ligase</keyword>
<comment type="cofactor">
    <cofactor evidence="7 8">
        <name>Mg(2+)</name>
        <dbReference type="ChEBI" id="CHEBI:18420"/>
    </cofactor>
    <text evidence="7 8">Binds 3 Mg(2+) ions per subunit.</text>
</comment>
<evidence type="ECO:0000259" key="9">
    <source>
        <dbReference type="PROSITE" id="PS50862"/>
    </source>
</evidence>
<dbReference type="InterPro" id="IPR044136">
    <property type="entry name" value="Lys-tRNA-ligase_II_N"/>
</dbReference>
<protein>
    <recommendedName>
        <fullName evidence="7">Lysine--tRNA ligase</fullName>
        <ecNumber evidence="7">6.1.1.6</ecNumber>
    </recommendedName>
    <alternativeName>
        <fullName evidence="7">Lysyl-tRNA synthetase</fullName>
        <shortName evidence="7">LysRS</shortName>
    </alternativeName>
</protein>
<keyword evidence="4 7" id="KW-0067">ATP-binding</keyword>
<dbReference type="GO" id="GO:0000287">
    <property type="term" value="F:magnesium ion binding"/>
    <property type="evidence" value="ECO:0007669"/>
    <property type="project" value="UniProtKB-UniRule"/>
</dbReference>
<evidence type="ECO:0000256" key="4">
    <source>
        <dbReference type="ARBA" id="ARBA00022840"/>
    </source>
</evidence>
<feature type="binding site" evidence="7">
    <location>
        <position position="406"/>
    </location>
    <ligand>
        <name>Mg(2+)</name>
        <dbReference type="ChEBI" id="CHEBI:18420"/>
        <label>2</label>
    </ligand>
</feature>
<dbReference type="NCBIfam" id="TIGR00499">
    <property type="entry name" value="lysS_bact"/>
    <property type="match status" value="1"/>
</dbReference>
<evidence type="ECO:0000256" key="6">
    <source>
        <dbReference type="ARBA" id="ARBA00048573"/>
    </source>
</evidence>
<comment type="catalytic activity">
    <reaction evidence="6 7 8">
        <text>tRNA(Lys) + L-lysine + ATP = L-lysyl-tRNA(Lys) + AMP + diphosphate</text>
        <dbReference type="Rhea" id="RHEA:20792"/>
        <dbReference type="Rhea" id="RHEA-COMP:9696"/>
        <dbReference type="Rhea" id="RHEA-COMP:9697"/>
        <dbReference type="ChEBI" id="CHEBI:30616"/>
        <dbReference type="ChEBI" id="CHEBI:32551"/>
        <dbReference type="ChEBI" id="CHEBI:33019"/>
        <dbReference type="ChEBI" id="CHEBI:78442"/>
        <dbReference type="ChEBI" id="CHEBI:78529"/>
        <dbReference type="ChEBI" id="CHEBI:456215"/>
        <dbReference type="EC" id="6.1.1.6"/>
    </reaction>
</comment>
<evidence type="ECO:0000256" key="8">
    <source>
        <dbReference type="RuleBase" id="RU000336"/>
    </source>
</evidence>
<dbReference type="GO" id="GO:0004824">
    <property type="term" value="F:lysine-tRNA ligase activity"/>
    <property type="evidence" value="ECO:0007669"/>
    <property type="project" value="UniProtKB-UniRule"/>
</dbReference>
<comment type="subcellular location">
    <subcellularLocation>
        <location evidence="7">Cytoplasm</location>
    </subcellularLocation>
</comment>
<comment type="similarity">
    <text evidence="7">Belongs to the class-II aminoacyl-tRNA synthetase family.</text>
</comment>
<dbReference type="HAMAP" id="MF_00252">
    <property type="entry name" value="Lys_tRNA_synth_class2"/>
    <property type="match status" value="1"/>
</dbReference>
<name>A0A2G9Z9R8_9BACT</name>
<sequence>MLHDLIAERKRKLAAYRAVADPYPAQAARTVALGDLTARFGALARGKRRVSVVGRVTSWRDQGKILFATLADATGKIQAVMTAEETAPFTLLKHSVDIGDFLEVQGRPFTTKRGEKSVLSARARLVAKSVRPVPSEWCGLSDVETRLRKRYLDLLVNPGVRELFVKKSEFWRAMREQLVKGGFLEMETGVLEPVPGGADAEPFVTHLNALNRDFYLRISLELPLKRLLVGGYEKVFEIGRVFRNEGMDRDHLQDYTQMECYAAYWDHRDMMRFVEQLYRAVVKRTTGSFSTMRGGTTVDWKKRWSEVDYFKAFMKATGIDLERVTRDALHREAEKRGLAPEPRAGRPAQAGRGRLIDLIFKKTVQPKLIQPCFLTGHPVDISPLAKADPKHPKKTLRFQVMAAGTELGNGWAELNDPEEQRRRFDEQMKLRAAGDREAQRLDEDFIEALEYGMPPAAGFGLSERLFAVIMDKPIRETVLFPLMREGK</sequence>
<keyword evidence="2 7" id="KW-0479">Metal-binding</keyword>
<evidence type="ECO:0000256" key="5">
    <source>
        <dbReference type="ARBA" id="ARBA00023146"/>
    </source>
</evidence>
<evidence type="ECO:0000313" key="11">
    <source>
        <dbReference type="Proteomes" id="UP000228812"/>
    </source>
</evidence>
<proteinExistence type="inferred from homology"/>
<dbReference type="CDD" id="cd04322">
    <property type="entry name" value="LysRS_N"/>
    <property type="match status" value="1"/>
</dbReference>
<dbReference type="PRINTS" id="PR00982">
    <property type="entry name" value="TRNASYNTHLYS"/>
</dbReference>
<dbReference type="GO" id="GO:0005524">
    <property type="term" value="F:ATP binding"/>
    <property type="evidence" value="ECO:0007669"/>
    <property type="project" value="UniProtKB-UniRule"/>
</dbReference>
<dbReference type="GO" id="GO:0000049">
    <property type="term" value="F:tRNA binding"/>
    <property type="evidence" value="ECO:0007669"/>
    <property type="project" value="TreeGrafter"/>
</dbReference>
<dbReference type="PANTHER" id="PTHR42918">
    <property type="entry name" value="LYSYL-TRNA SYNTHETASE"/>
    <property type="match status" value="1"/>
</dbReference>
<evidence type="ECO:0000256" key="2">
    <source>
        <dbReference type="ARBA" id="ARBA00022723"/>
    </source>
</evidence>
<dbReference type="EC" id="6.1.1.6" evidence="7"/>
<dbReference type="PROSITE" id="PS50862">
    <property type="entry name" value="AA_TRNA_LIGASE_II"/>
    <property type="match status" value="1"/>
</dbReference>
<dbReference type="GO" id="GO:0005829">
    <property type="term" value="C:cytosol"/>
    <property type="evidence" value="ECO:0007669"/>
    <property type="project" value="TreeGrafter"/>
</dbReference>
<feature type="domain" description="Aminoacyl-transfer RNA synthetases class-II family profile" evidence="9">
    <location>
        <begin position="172"/>
        <end position="481"/>
    </location>
</feature>
<dbReference type="PANTHER" id="PTHR42918:SF15">
    <property type="entry name" value="LYSINE--TRNA LIGASE, CHLOROPLASTIC_MITOCHONDRIAL"/>
    <property type="match status" value="1"/>
</dbReference>
<organism evidence="10 11">
    <name type="scientific">Candidatus Jorgensenbacteria bacterium CG23_combo_of_CG06-09_8_20_14_all_54_14</name>
    <dbReference type="NCBI Taxonomy" id="1974595"/>
    <lineage>
        <taxon>Bacteria</taxon>
        <taxon>Candidatus Joergenseniibacteriota</taxon>
    </lineage>
</organism>
<comment type="subunit">
    <text evidence="7">Homodimer.</text>
</comment>
<evidence type="ECO:0000313" key="10">
    <source>
        <dbReference type="EMBL" id="PIP29884.1"/>
    </source>
</evidence>
<dbReference type="Pfam" id="PF00152">
    <property type="entry name" value="tRNA-synt_2"/>
    <property type="match status" value="1"/>
</dbReference>
<comment type="caution">
    <text evidence="7">Lacks conserved residue(s) required for the propagation of feature annotation.</text>
</comment>
<keyword evidence="3 7" id="KW-0547">Nucleotide-binding</keyword>
<dbReference type="Pfam" id="PF01336">
    <property type="entry name" value="tRNA_anti-codon"/>
    <property type="match status" value="1"/>
</dbReference>
<evidence type="ECO:0000256" key="7">
    <source>
        <dbReference type="HAMAP-Rule" id="MF_00252"/>
    </source>
</evidence>
<feature type="binding site" evidence="7">
    <location>
        <position position="406"/>
    </location>
    <ligand>
        <name>Mg(2+)</name>
        <dbReference type="ChEBI" id="CHEBI:18420"/>
        <label>1</label>
    </ligand>
</feature>
<dbReference type="EMBL" id="PCRZ01000030">
    <property type="protein sequence ID" value="PIP29884.1"/>
    <property type="molecule type" value="Genomic_DNA"/>
</dbReference>
<accession>A0A2G9Z9R8</accession>
<evidence type="ECO:0000256" key="1">
    <source>
        <dbReference type="ARBA" id="ARBA00022598"/>
    </source>
</evidence>
<dbReference type="Gene3D" id="3.30.930.10">
    <property type="entry name" value="Bira Bifunctional Protein, Domain 2"/>
    <property type="match status" value="1"/>
</dbReference>
<dbReference type="InterPro" id="IPR002313">
    <property type="entry name" value="Lys-tRNA-ligase_II"/>
</dbReference>
<dbReference type="InterPro" id="IPR004365">
    <property type="entry name" value="NA-bd_OB_tRNA"/>
</dbReference>
<dbReference type="InterPro" id="IPR018149">
    <property type="entry name" value="Lys-tRNA-synth_II_C"/>
</dbReference>